<evidence type="ECO:0000313" key="8">
    <source>
        <dbReference type="EMBL" id="WGM00975.1"/>
    </source>
</evidence>
<comment type="subcellular location">
    <subcellularLocation>
        <location evidence="1">Cell membrane</location>
        <topology evidence="1">Multi-pass membrane protein</topology>
    </subcellularLocation>
</comment>
<feature type="transmembrane region" description="Helical" evidence="7">
    <location>
        <begin position="6"/>
        <end position="28"/>
    </location>
</feature>
<reference evidence="8" key="1">
    <citation type="submission" date="2023-04" db="EMBL/GenBank/DDBJ databases">
        <title>Genome dynamics across the evolutionary transition to endosymbiosis.</title>
        <authorList>
            <person name="Siozios S."/>
            <person name="Nadal-Jimenez P."/>
            <person name="Azagi T."/>
            <person name="Sprong H."/>
            <person name="Frost C.L."/>
            <person name="Parratt S.R."/>
            <person name="Taylor G."/>
            <person name="Brettell L."/>
            <person name="Lew K.C."/>
            <person name="Croft L."/>
            <person name="King K.C."/>
            <person name="Brockhurst M.A."/>
            <person name="Hypsa V."/>
            <person name="Novakova E."/>
            <person name="Darby A.C."/>
            <person name="Hurst G.D.D."/>
        </authorList>
    </citation>
    <scope>NUCLEOTIDE SEQUENCE</scope>
    <source>
        <strain evidence="8">APv</strain>
    </source>
</reference>
<sequence length="209" mass="22923">MNLDLWLVFLGGALLSAVLPGAGAILTLNHAFQRGWRKTLPLIAGQATALALMVPIVALGTEALRASTTAWLLLKGIGVLWLLFVAYRTWRAPVIMDAYDIVTLTNGAQRFCWGFLTDITNAKALAFLLATVPVFLNPAHPSGPQITLMTLTMVMVDALMMTLYAVIAARLRPYFQSPETRKQQNHLFAGFLVFIAVSLCFIEHPTLIQ</sequence>
<comment type="similarity">
    <text evidence="2">Belongs to the Rht family.</text>
</comment>
<dbReference type="PANTHER" id="PTHR30086:SF14">
    <property type="entry name" value="HOMOSERINE_HOMOSERINE LACTONE EFFLUX PROTEIN"/>
    <property type="match status" value="1"/>
</dbReference>
<dbReference type="RefSeq" id="WP_280624553.1">
    <property type="nucleotide sequence ID" value="NZ_CP123504.1"/>
</dbReference>
<keyword evidence="4 7" id="KW-0812">Transmembrane</keyword>
<dbReference type="Proteomes" id="UP001177595">
    <property type="component" value="Chromosome"/>
</dbReference>
<dbReference type="PANTHER" id="PTHR30086">
    <property type="entry name" value="ARGININE EXPORTER PROTEIN ARGO"/>
    <property type="match status" value="1"/>
</dbReference>
<evidence type="ECO:0000313" key="9">
    <source>
        <dbReference type="Proteomes" id="UP001177595"/>
    </source>
</evidence>
<evidence type="ECO:0000256" key="1">
    <source>
        <dbReference type="ARBA" id="ARBA00004651"/>
    </source>
</evidence>
<keyword evidence="3" id="KW-1003">Cell membrane</keyword>
<feature type="transmembrane region" description="Helical" evidence="7">
    <location>
        <begin position="187"/>
        <end position="208"/>
    </location>
</feature>
<evidence type="ECO:0000256" key="2">
    <source>
        <dbReference type="ARBA" id="ARBA00007928"/>
    </source>
</evidence>
<evidence type="ECO:0000256" key="5">
    <source>
        <dbReference type="ARBA" id="ARBA00022989"/>
    </source>
</evidence>
<proteinExistence type="inferred from homology"/>
<dbReference type="AlphaFoldDB" id="A0AA95GQ77"/>
<evidence type="ECO:0000256" key="6">
    <source>
        <dbReference type="ARBA" id="ARBA00023136"/>
    </source>
</evidence>
<evidence type="ECO:0000256" key="7">
    <source>
        <dbReference type="SAM" id="Phobius"/>
    </source>
</evidence>
<dbReference type="GO" id="GO:0042970">
    <property type="term" value="F:homoserine transmembrane transporter activity"/>
    <property type="evidence" value="ECO:0007669"/>
    <property type="project" value="TreeGrafter"/>
</dbReference>
<keyword evidence="6 7" id="KW-0472">Membrane</keyword>
<dbReference type="Pfam" id="PF01810">
    <property type="entry name" value="LysE"/>
    <property type="match status" value="1"/>
</dbReference>
<name>A0AA95GQ77_9GAMM</name>
<keyword evidence="5 7" id="KW-1133">Transmembrane helix</keyword>
<gene>
    <name evidence="8" type="ORF">QE210_14160</name>
</gene>
<organism evidence="8 9">
    <name type="scientific">Arsenophonus nasoniae</name>
    <name type="common">son-killer infecting Nasonia vitripennis</name>
    <dbReference type="NCBI Taxonomy" id="638"/>
    <lineage>
        <taxon>Bacteria</taxon>
        <taxon>Pseudomonadati</taxon>
        <taxon>Pseudomonadota</taxon>
        <taxon>Gammaproteobacteria</taxon>
        <taxon>Enterobacterales</taxon>
        <taxon>Morganellaceae</taxon>
        <taxon>Arsenophonus</taxon>
    </lineage>
</organism>
<dbReference type="InterPro" id="IPR001123">
    <property type="entry name" value="LeuE-type"/>
</dbReference>
<evidence type="ECO:0000256" key="4">
    <source>
        <dbReference type="ARBA" id="ARBA00022692"/>
    </source>
</evidence>
<accession>A0AA95GQ77</accession>
<evidence type="ECO:0000256" key="3">
    <source>
        <dbReference type="ARBA" id="ARBA00022475"/>
    </source>
</evidence>
<feature type="transmembrane region" description="Helical" evidence="7">
    <location>
        <begin position="148"/>
        <end position="167"/>
    </location>
</feature>
<protein>
    <submittedName>
        <fullName evidence="8">LysE family transporter</fullName>
    </submittedName>
</protein>
<dbReference type="EMBL" id="CP123504">
    <property type="protein sequence ID" value="WGM00975.1"/>
    <property type="molecule type" value="Genomic_DNA"/>
</dbReference>
<dbReference type="GO" id="GO:0005886">
    <property type="term" value="C:plasma membrane"/>
    <property type="evidence" value="ECO:0007669"/>
    <property type="project" value="UniProtKB-SubCell"/>
</dbReference>
<feature type="transmembrane region" description="Helical" evidence="7">
    <location>
        <begin position="40"/>
        <end position="58"/>
    </location>
</feature>
<feature type="transmembrane region" description="Helical" evidence="7">
    <location>
        <begin position="70"/>
        <end position="90"/>
    </location>
</feature>